<evidence type="ECO:0000259" key="4">
    <source>
        <dbReference type="Pfam" id="PF23247"/>
    </source>
</evidence>
<dbReference type="InterPro" id="IPR057135">
    <property type="entry name" value="At4g27190-like_LRR"/>
</dbReference>
<reference evidence="6" key="1">
    <citation type="submission" date="2023-10" db="EMBL/GenBank/DDBJ databases">
        <title>Chromosome-level genome of the transformable northern wattle, Acacia crassicarpa.</title>
        <authorList>
            <person name="Massaro I."/>
            <person name="Sinha N.R."/>
            <person name="Poethig S."/>
            <person name="Leichty A.R."/>
        </authorList>
    </citation>
    <scope>NUCLEOTIDE SEQUENCE</scope>
    <source>
        <strain evidence="6">Acra3RX</strain>
        <tissue evidence="6">Leaf</tissue>
    </source>
</reference>
<dbReference type="Gene3D" id="3.80.10.10">
    <property type="entry name" value="Ribonuclease Inhibitor"/>
    <property type="match status" value="2"/>
</dbReference>
<name>A0AAE1N869_9FABA</name>
<dbReference type="InterPro" id="IPR036388">
    <property type="entry name" value="WH-like_DNA-bd_sf"/>
</dbReference>
<evidence type="ECO:0000256" key="2">
    <source>
        <dbReference type="ARBA" id="ARBA00022737"/>
    </source>
</evidence>
<accession>A0AAE1N869</accession>
<dbReference type="InterPro" id="IPR032675">
    <property type="entry name" value="LRR_dom_sf"/>
</dbReference>
<dbReference type="FunFam" id="1.10.10.10:FF:000322">
    <property type="entry name" value="Probable disease resistance protein At1g63360"/>
    <property type="match status" value="1"/>
</dbReference>
<dbReference type="InterPro" id="IPR050905">
    <property type="entry name" value="Plant_NBS-LRR"/>
</dbReference>
<sequence>MAGVETVESWEHSKNNFLNSTWTDLTWEKDVFSTLKFSYDRLPDETHTKCFLYCALYPEDYVIQVDDLIHKWIGEGFFGNDGKRSVHYMHCHGGSIIEKLTLSCLLENVEVGNGIYVERSIKMHDVIHDMALWIARDQDRNKNKVIVQEDAQAISQDEVENWEMVERISILYCAKSWIPSKSWTNLETLLLRFESDCAINGLQNIQYASQLKVLELRSEKIVSAEGIGCLNLLQYLSLRVTVLMNASEFWRELENLKTLKVFHLFVGDANFIPLQLIRNLPKLKVFRFHVEGLQDNTTEEGILEELECSSNLEELLVDITTERGLNKLLKLAKLQSCIYGLDLRHVHSQVDGPLLLATMSKLKNLQYLGFLFLENVIDPSVCDTCCLSMLQTVVISYCNTIHHLTWLKYAQLLRRLVVGRCDSIKEAIKGKIILEDKKDTIFPSLEVLSLNELPNLRSIHEGVLSFPSLSSIDVSNCGILKKLPFDSNSAMAKLRLIWGEQEWWDNLEWDDPAAEATFHSKFQQR</sequence>
<evidence type="ECO:0000256" key="1">
    <source>
        <dbReference type="ARBA" id="ARBA00022614"/>
    </source>
</evidence>
<keyword evidence="2" id="KW-0677">Repeat</keyword>
<proteinExistence type="predicted"/>
<keyword evidence="1" id="KW-0433">Leucine-rich repeat</keyword>
<dbReference type="SUPFAM" id="SSF52058">
    <property type="entry name" value="L domain-like"/>
    <property type="match status" value="1"/>
</dbReference>
<organism evidence="6 7">
    <name type="scientific">Acacia crassicarpa</name>
    <name type="common">northern wattle</name>
    <dbReference type="NCBI Taxonomy" id="499986"/>
    <lineage>
        <taxon>Eukaryota</taxon>
        <taxon>Viridiplantae</taxon>
        <taxon>Streptophyta</taxon>
        <taxon>Embryophyta</taxon>
        <taxon>Tracheophyta</taxon>
        <taxon>Spermatophyta</taxon>
        <taxon>Magnoliopsida</taxon>
        <taxon>eudicotyledons</taxon>
        <taxon>Gunneridae</taxon>
        <taxon>Pentapetalae</taxon>
        <taxon>rosids</taxon>
        <taxon>fabids</taxon>
        <taxon>Fabales</taxon>
        <taxon>Fabaceae</taxon>
        <taxon>Caesalpinioideae</taxon>
        <taxon>mimosoid clade</taxon>
        <taxon>Acacieae</taxon>
        <taxon>Acacia</taxon>
    </lineage>
</organism>
<evidence type="ECO:0000313" key="6">
    <source>
        <dbReference type="EMBL" id="KAK4285088.1"/>
    </source>
</evidence>
<dbReference type="EMBL" id="JAWXYG010000001">
    <property type="protein sequence ID" value="KAK4285088.1"/>
    <property type="molecule type" value="Genomic_DNA"/>
</dbReference>
<dbReference type="InterPro" id="IPR058922">
    <property type="entry name" value="WHD_DRP"/>
</dbReference>
<protein>
    <submittedName>
        <fullName evidence="6">Uncharacterized protein</fullName>
    </submittedName>
</protein>
<feature type="domain" description="Disease resistance protein At4g27190-like leucine-rich repeats" evidence="4">
    <location>
        <begin position="382"/>
        <end position="483"/>
    </location>
</feature>
<feature type="domain" description="Disease resistance protein winged helix" evidence="5">
    <location>
        <begin position="56"/>
        <end position="131"/>
    </location>
</feature>
<dbReference type="GO" id="GO:0006952">
    <property type="term" value="P:defense response"/>
    <property type="evidence" value="ECO:0007669"/>
    <property type="project" value="UniProtKB-KW"/>
</dbReference>
<dbReference type="AlphaFoldDB" id="A0AAE1N869"/>
<gene>
    <name evidence="6" type="ORF">QN277_001831</name>
</gene>
<dbReference type="PANTHER" id="PTHR33463">
    <property type="entry name" value="NB-ARC DOMAIN-CONTAINING PROTEIN-RELATED"/>
    <property type="match status" value="1"/>
</dbReference>
<evidence type="ECO:0000313" key="7">
    <source>
        <dbReference type="Proteomes" id="UP001293593"/>
    </source>
</evidence>
<dbReference type="Pfam" id="PF23247">
    <property type="entry name" value="LRR_RPS2"/>
    <property type="match status" value="1"/>
</dbReference>
<dbReference type="Gene3D" id="1.10.10.10">
    <property type="entry name" value="Winged helix-like DNA-binding domain superfamily/Winged helix DNA-binding domain"/>
    <property type="match status" value="1"/>
</dbReference>
<dbReference type="Pfam" id="PF23559">
    <property type="entry name" value="WHD_DRP"/>
    <property type="match status" value="1"/>
</dbReference>
<keyword evidence="7" id="KW-1185">Reference proteome</keyword>
<evidence type="ECO:0000259" key="5">
    <source>
        <dbReference type="Pfam" id="PF23559"/>
    </source>
</evidence>
<comment type="caution">
    <text evidence="6">The sequence shown here is derived from an EMBL/GenBank/DDBJ whole genome shotgun (WGS) entry which is preliminary data.</text>
</comment>
<evidence type="ECO:0000256" key="3">
    <source>
        <dbReference type="ARBA" id="ARBA00022821"/>
    </source>
</evidence>
<keyword evidence="3" id="KW-0611">Plant defense</keyword>
<dbReference type="Proteomes" id="UP001293593">
    <property type="component" value="Unassembled WGS sequence"/>
</dbReference>